<comment type="caution">
    <text evidence="1">The sequence shown here is derived from an EMBL/GenBank/DDBJ whole genome shotgun (WGS) entry which is preliminary data.</text>
</comment>
<dbReference type="Proteomes" id="UP001500622">
    <property type="component" value="Unassembled WGS sequence"/>
</dbReference>
<dbReference type="InterPro" id="IPR011200">
    <property type="entry name" value="UCP012608"/>
</dbReference>
<accession>A0ABP8KZP6</accession>
<dbReference type="Pfam" id="PF10094">
    <property type="entry name" value="DUF2332"/>
    <property type="match status" value="1"/>
</dbReference>
<evidence type="ECO:0000313" key="2">
    <source>
        <dbReference type="Proteomes" id="UP001500622"/>
    </source>
</evidence>
<proteinExistence type="predicted"/>
<dbReference type="EMBL" id="BAABGN010000002">
    <property type="protein sequence ID" value="GAA4419334.1"/>
    <property type="molecule type" value="Genomic_DNA"/>
</dbReference>
<sequence>MIPTTGRTGTADGTGNGCGPTYVGPVDVAGLCLYPDRYSYRYETPSGEVRLDPSTGPSAVELPCAPITPTSPTACPWWLGGRYRPEPDRRARHRPGRLARDARLAGAPGPAATHPCGAELVASDPPRLVRGDLLETLPDLVAEAPHDATIVVLHSAVLVYLDRTRRERFVDLVRDLDVTWLSNEGAGVLPSVAGKLTVEPGGRFVLARDGVPVALTGPHGQSYEHLPR</sequence>
<reference evidence="2" key="1">
    <citation type="journal article" date="2019" name="Int. J. Syst. Evol. Microbiol.">
        <title>The Global Catalogue of Microorganisms (GCM) 10K type strain sequencing project: providing services to taxonomists for standard genome sequencing and annotation.</title>
        <authorList>
            <consortium name="The Broad Institute Genomics Platform"/>
            <consortium name="The Broad Institute Genome Sequencing Center for Infectious Disease"/>
            <person name="Wu L."/>
            <person name="Ma J."/>
        </authorList>
    </citation>
    <scope>NUCLEOTIDE SEQUENCE [LARGE SCALE GENOMIC DNA]</scope>
    <source>
        <strain evidence="2">JCM 17810</strain>
    </source>
</reference>
<name>A0ABP8KZP6_9MICO</name>
<protein>
    <recommendedName>
        <fullName evidence="3">CheR-type methyltransferase domain-containing protein</fullName>
    </recommendedName>
</protein>
<evidence type="ECO:0000313" key="1">
    <source>
        <dbReference type="EMBL" id="GAA4419334.1"/>
    </source>
</evidence>
<keyword evidence="2" id="KW-1185">Reference proteome</keyword>
<organism evidence="1 2">
    <name type="scientific">Georgenia halophila</name>
    <dbReference type="NCBI Taxonomy" id="620889"/>
    <lineage>
        <taxon>Bacteria</taxon>
        <taxon>Bacillati</taxon>
        <taxon>Actinomycetota</taxon>
        <taxon>Actinomycetes</taxon>
        <taxon>Micrococcales</taxon>
        <taxon>Bogoriellaceae</taxon>
        <taxon>Georgenia</taxon>
    </lineage>
</organism>
<gene>
    <name evidence="1" type="ORF">GCM10023169_09890</name>
</gene>
<evidence type="ECO:0008006" key="3">
    <source>
        <dbReference type="Google" id="ProtNLM"/>
    </source>
</evidence>